<evidence type="ECO:0000313" key="1">
    <source>
        <dbReference type="EMBL" id="KKK60521.1"/>
    </source>
</evidence>
<feature type="non-terminal residue" evidence="1">
    <location>
        <position position="1"/>
    </location>
</feature>
<proteinExistence type="predicted"/>
<name>A0A0F8ZKP4_9ZZZZ</name>
<reference evidence="1" key="1">
    <citation type="journal article" date="2015" name="Nature">
        <title>Complex archaea that bridge the gap between prokaryotes and eukaryotes.</title>
        <authorList>
            <person name="Spang A."/>
            <person name="Saw J.H."/>
            <person name="Jorgensen S.L."/>
            <person name="Zaremba-Niedzwiedzka K."/>
            <person name="Martijn J."/>
            <person name="Lind A.E."/>
            <person name="van Eijk R."/>
            <person name="Schleper C."/>
            <person name="Guy L."/>
            <person name="Ettema T.J."/>
        </authorList>
    </citation>
    <scope>NUCLEOTIDE SEQUENCE</scope>
</reference>
<sequence>PEVMQRVLTALRINNPQEIIQRIQGIQGAQPNEPESVEAAARLAVALRAFRESLTHELRRSN</sequence>
<accession>A0A0F8ZKP4</accession>
<gene>
    <name evidence="1" type="ORF">LCGC14_3023520</name>
</gene>
<comment type="caution">
    <text evidence="1">The sequence shown here is derived from an EMBL/GenBank/DDBJ whole genome shotgun (WGS) entry which is preliminary data.</text>
</comment>
<dbReference type="AlphaFoldDB" id="A0A0F8ZKP4"/>
<protein>
    <submittedName>
        <fullName evidence="1">Uncharacterized protein</fullName>
    </submittedName>
</protein>
<dbReference type="EMBL" id="LAZR01062926">
    <property type="protein sequence ID" value="KKK60521.1"/>
    <property type="molecule type" value="Genomic_DNA"/>
</dbReference>
<organism evidence="1">
    <name type="scientific">marine sediment metagenome</name>
    <dbReference type="NCBI Taxonomy" id="412755"/>
    <lineage>
        <taxon>unclassified sequences</taxon>
        <taxon>metagenomes</taxon>
        <taxon>ecological metagenomes</taxon>
    </lineage>
</organism>